<gene>
    <name evidence="2" type="ORF">UABAM_05524</name>
</gene>
<dbReference type="RefSeq" id="WP_151971149.1">
    <property type="nucleotide sequence ID" value="NZ_AP019860.1"/>
</dbReference>
<accession>A0A5S9F686</accession>
<reference evidence="2 3" key="1">
    <citation type="submission" date="2019-08" db="EMBL/GenBank/DDBJ databases">
        <title>Complete genome sequence of Candidatus Uab amorphum.</title>
        <authorList>
            <person name="Shiratori T."/>
            <person name="Suzuki S."/>
            <person name="Kakizawa Y."/>
            <person name="Ishida K."/>
        </authorList>
    </citation>
    <scope>NUCLEOTIDE SEQUENCE [LARGE SCALE GENOMIC DNA]</scope>
    <source>
        <strain evidence="2 3">SRT547</strain>
    </source>
</reference>
<dbReference type="KEGG" id="uam:UABAM_05524"/>
<name>A0A5S9F686_UABAM</name>
<feature type="coiled-coil region" evidence="1">
    <location>
        <begin position="18"/>
        <end position="45"/>
    </location>
</feature>
<protein>
    <submittedName>
        <fullName evidence="2">Uncharacterized protein</fullName>
    </submittedName>
</protein>
<proteinExistence type="predicted"/>
<dbReference type="Proteomes" id="UP000326354">
    <property type="component" value="Chromosome"/>
</dbReference>
<dbReference type="AlphaFoldDB" id="A0A5S9F686"/>
<sequence length="232" mass="27389">MSDTRPNIVDIAKDFKNKVKLYQNHREVSEEIEKLKKRFKEIDAINLQAHKLVHHYSILSSYCELDINKRKLKQRRKQISKILENANISSVILEHKGFNSQEFKNTLGEIETTLQKNWRSYIDLPKNIKTLVEEVLEDPEENQPKVKQLYDTLLEQVNKLPADIEDVNTLQEVKNELSDICEKWEKLDEEVQKFITSIRKGGISLHKVLNEPKIINWLQKDERAKAYLVTRK</sequence>
<keyword evidence="1" id="KW-0175">Coiled coil</keyword>
<evidence type="ECO:0000313" key="3">
    <source>
        <dbReference type="Proteomes" id="UP000326354"/>
    </source>
</evidence>
<keyword evidence="3" id="KW-1185">Reference proteome</keyword>
<organism evidence="2 3">
    <name type="scientific">Uabimicrobium amorphum</name>
    <dbReference type="NCBI Taxonomy" id="2596890"/>
    <lineage>
        <taxon>Bacteria</taxon>
        <taxon>Pseudomonadati</taxon>
        <taxon>Planctomycetota</taxon>
        <taxon>Candidatus Uabimicrobiia</taxon>
        <taxon>Candidatus Uabimicrobiales</taxon>
        <taxon>Candidatus Uabimicrobiaceae</taxon>
        <taxon>Candidatus Uabimicrobium</taxon>
    </lineage>
</organism>
<evidence type="ECO:0000313" key="2">
    <source>
        <dbReference type="EMBL" id="BBM87121.1"/>
    </source>
</evidence>
<evidence type="ECO:0000256" key="1">
    <source>
        <dbReference type="SAM" id="Coils"/>
    </source>
</evidence>
<dbReference type="EMBL" id="AP019860">
    <property type="protein sequence ID" value="BBM87121.1"/>
    <property type="molecule type" value="Genomic_DNA"/>
</dbReference>